<comment type="function">
    <text evidence="1">Involved in the transposition of the insertion sequence.</text>
</comment>
<dbReference type="InterPro" id="IPR025948">
    <property type="entry name" value="HTH-like_dom"/>
</dbReference>
<dbReference type="AlphaFoldDB" id="A0A3M8LA24"/>
<dbReference type="GO" id="GO:0003676">
    <property type="term" value="F:nucleic acid binding"/>
    <property type="evidence" value="ECO:0007669"/>
    <property type="project" value="InterPro"/>
</dbReference>
<dbReference type="PROSITE" id="PS50994">
    <property type="entry name" value="INTEGRASE"/>
    <property type="match status" value="1"/>
</dbReference>
<name>A0A3M8LA24_9MICO</name>
<dbReference type="InterPro" id="IPR012337">
    <property type="entry name" value="RNaseH-like_sf"/>
</dbReference>
<organism evidence="4 5">
    <name type="scientific">Cryobacterium tepidiphilum</name>
    <dbReference type="NCBI Taxonomy" id="2486026"/>
    <lineage>
        <taxon>Bacteria</taxon>
        <taxon>Bacillati</taxon>
        <taxon>Actinomycetota</taxon>
        <taxon>Actinomycetes</taxon>
        <taxon>Micrococcales</taxon>
        <taxon>Microbacteriaceae</taxon>
        <taxon>Cryobacterium</taxon>
    </lineage>
</organism>
<proteinExistence type="predicted"/>
<dbReference type="SUPFAM" id="SSF53098">
    <property type="entry name" value="Ribonuclease H-like"/>
    <property type="match status" value="1"/>
</dbReference>
<dbReference type="InterPro" id="IPR036397">
    <property type="entry name" value="RNaseH_sf"/>
</dbReference>
<dbReference type="OrthoDB" id="4426778at2"/>
<dbReference type="Gene3D" id="3.30.420.10">
    <property type="entry name" value="Ribonuclease H-like superfamily/Ribonuclease H"/>
    <property type="match status" value="1"/>
</dbReference>
<accession>A0A3M8LA24</accession>
<dbReference type="Pfam" id="PF13276">
    <property type="entry name" value="HTH_21"/>
    <property type="match status" value="1"/>
</dbReference>
<dbReference type="Pfam" id="PF00665">
    <property type="entry name" value="rve"/>
    <property type="match status" value="1"/>
</dbReference>
<reference evidence="4 5" key="1">
    <citation type="submission" date="2018-11" db="EMBL/GenBank/DDBJ databases">
        <title>Cryobacterium sp. nov., isolated from rhizosphere soil of lettuce.</title>
        <authorList>
            <person name="Wang Y."/>
        </authorList>
    </citation>
    <scope>NUCLEOTIDE SEQUENCE [LARGE SCALE GENOMIC DNA]</scope>
    <source>
        <strain evidence="4 5">NEAU-85</strain>
    </source>
</reference>
<evidence type="ECO:0000259" key="3">
    <source>
        <dbReference type="PROSITE" id="PS50994"/>
    </source>
</evidence>
<comment type="caution">
    <text evidence="4">The sequence shown here is derived from an EMBL/GenBank/DDBJ whole genome shotgun (WGS) entry which is preliminary data.</text>
</comment>
<feature type="region of interest" description="Disordered" evidence="2">
    <location>
        <begin position="266"/>
        <end position="306"/>
    </location>
</feature>
<dbReference type="EMBL" id="RDSR01000011">
    <property type="protein sequence ID" value="RNE62357.1"/>
    <property type="molecule type" value="Genomic_DNA"/>
</dbReference>
<evidence type="ECO:0000256" key="2">
    <source>
        <dbReference type="SAM" id="MobiDB-lite"/>
    </source>
</evidence>
<dbReference type="PANTHER" id="PTHR46889:SF4">
    <property type="entry name" value="TRANSPOSASE INSO FOR INSERTION SEQUENCE ELEMENT IS911B-RELATED"/>
    <property type="match status" value="1"/>
</dbReference>
<dbReference type="InterPro" id="IPR050900">
    <property type="entry name" value="Transposase_IS3/IS150/IS904"/>
</dbReference>
<evidence type="ECO:0000256" key="1">
    <source>
        <dbReference type="ARBA" id="ARBA00002286"/>
    </source>
</evidence>
<gene>
    <name evidence="4" type="ORF">EEJ31_08095</name>
</gene>
<evidence type="ECO:0000313" key="5">
    <source>
        <dbReference type="Proteomes" id="UP000279859"/>
    </source>
</evidence>
<feature type="domain" description="Integrase catalytic" evidence="3">
    <location>
        <begin position="122"/>
        <end position="285"/>
    </location>
</feature>
<dbReference type="GO" id="GO:0015074">
    <property type="term" value="P:DNA integration"/>
    <property type="evidence" value="ECO:0007669"/>
    <property type="project" value="InterPro"/>
</dbReference>
<dbReference type="Proteomes" id="UP000279859">
    <property type="component" value="Unassembled WGS sequence"/>
</dbReference>
<dbReference type="InterPro" id="IPR048020">
    <property type="entry name" value="Transpos_IS3"/>
</dbReference>
<dbReference type="PANTHER" id="PTHR46889">
    <property type="entry name" value="TRANSPOSASE INSF FOR INSERTION SEQUENCE IS3B-RELATED"/>
    <property type="match status" value="1"/>
</dbReference>
<sequence>MGFRLVRELAADGIPVAVACRSLNVSKSDYYEWAGRALSVRAVADAELTTTIRRIHADSRQTYGAPRVLAELRLGLGIRVGRKRVARLMRLGGLVGVSHRRKRRGWKPDTATHEDLVKRQFRADAPNRLWFCDITQHRANDGWVYCAAVIDAYSRRIVGWSISDRITAEIVVDALEMARWRRRPEPGTVVHADRGAQYTSWLFGHRLRQAGLLGSMGRVASSVDNALIESFWSTMQRELLDRSTWTSKTQLASAMFEWIEAFYTPPPPAHRARQPQPRGVRTTSQPRRNPGMINKEKPSGKPGQAP</sequence>
<protein>
    <submittedName>
        <fullName evidence="4">IS3 family transposase</fullName>
    </submittedName>
</protein>
<keyword evidence="5" id="KW-1185">Reference proteome</keyword>
<dbReference type="InterPro" id="IPR001584">
    <property type="entry name" value="Integrase_cat-core"/>
</dbReference>
<evidence type="ECO:0000313" key="4">
    <source>
        <dbReference type="EMBL" id="RNE62357.1"/>
    </source>
</evidence>
<dbReference type="NCBIfam" id="NF033516">
    <property type="entry name" value="transpos_IS3"/>
    <property type="match status" value="1"/>
</dbReference>